<dbReference type="EMBL" id="AMYB01000003">
    <property type="protein sequence ID" value="OAD05626.1"/>
    <property type="molecule type" value="Genomic_DNA"/>
</dbReference>
<comment type="caution">
    <text evidence="1">The sequence shown here is derived from an EMBL/GenBank/DDBJ whole genome shotgun (WGS) entry which is preliminary data.</text>
</comment>
<protein>
    <submittedName>
        <fullName evidence="1">Uncharacterized protein</fullName>
    </submittedName>
</protein>
<dbReference type="AlphaFoldDB" id="A0A168N0P2"/>
<dbReference type="Proteomes" id="UP000077051">
    <property type="component" value="Unassembled WGS sequence"/>
</dbReference>
<gene>
    <name evidence="1" type="ORF">MUCCIDRAFT_109495</name>
</gene>
<dbReference type="VEuPathDB" id="FungiDB:MUCCIDRAFT_109495"/>
<evidence type="ECO:0000313" key="2">
    <source>
        <dbReference type="Proteomes" id="UP000077051"/>
    </source>
</evidence>
<evidence type="ECO:0000313" key="1">
    <source>
        <dbReference type="EMBL" id="OAD05626.1"/>
    </source>
</evidence>
<name>A0A168N0P2_MUCCL</name>
<reference evidence="1 2" key="1">
    <citation type="submission" date="2015-06" db="EMBL/GenBank/DDBJ databases">
        <title>Expansion of signal transduction pathways in fungi by whole-genome duplication.</title>
        <authorList>
            <consortium name="DOE Joint Genome Institute"/>
            <person name="Corrochano L.M."/>
            <person name="Kuo A."/>
            <person name="Marcet-Houben M."/>
            <person name="Polaino S."/>
            <person name="Salamov A."/>
            <person name="Villalobos J.M."/>
            <person name="Alvarez M.I."/>
            <person name="Avalos J."/>
            <person name="Benito E.P."/>
            <person name="Benoit I."/>
            <person name="Burger G."/>
            <person name="Camino L.P."/>
            <person name="Canovas D."/>
            <person name="Cerda-Olmedo E."/>
            <person name="Cheng J.-F."/>
            <person name="Dominguez A."/>
            <person name="Elias M."/>
            <person name="Eslava A.P."/>
            <person name="Glaser F."/>
            <person name="Grimwood J."/>
            <person name="Gutierrez G."/>
            <person name="Heitman J."/>
            <person name="Henrissat B."/>
            <person name="Iturriaga E.A."/>
            <person name="Lang B.F."/>
            <person name="Lavin J.L."/>
            <person name="Lee S."/>
            <person name="Li W."/>
            <person name="Lindquist E."/>
            <person name="Lopez-Garcia S."/>
            <person name="Luque E.M."/>
            <person name="Marcos A.T."/>
            <person name="Martin J."/>
            <person name="Mccluskey K."/>
            <person name="Medina H.R."/>
            <person name="Miralles-Duran A."/>
            <person name="Miyazaki A."/>
            <person name="Munoz-Torres E."/>
            <person name="Oguiza J.A."/>
            <person name="Ohm R."/>
            <person name="Olmedo M."/>
            <person name="Orejas M."/>
            <person name="Ortiz-Castellanos L."/>
            <person name="Pisabarro A.G."/>
            <person name="Rodriguez-Romero J."/>
            <person name="Ruiz-Herrera J."/>
            <person name="Ruiz-Vazquez R."/>
            <person name="Sanz C."/>
            <person name="Schackwitz W."/>
            <person name="Schmutz J."/>
            <person name="Shahriari M."/>
            <person name="Shelest E."/>
            <person name="Silva-Franco F."/>
            <person name="Soanes D."/>
            <person name="Syed K."/>
            <person name="Tagua V.G."/>
            <person name="Talbot N.J."/>
            <person name="Thon M."/>
            <person name="De Vries R.P."/>
            <person name="Wiebenga A."/>
            <person name="Yadav J.S."/>
            <person name="Braun E.L."/>
            <person name="Baker S."/>
            <person name="Garre V."/>
            <person name="Horwitz B."/>
            <person name="Torres-Martinez S."/>
            <person name="Idnurm A."/>
            <person name="Herrera-Estrella A."/>
            <person name="Gabaldon T."/>
            <person name="Grigoriev I.V."/>
        </authorList>
    </citation>
    <scope>NUCLEOTIDE SEQUENCE [LARGE SCALE GENOMIC DNA]</scope>
    <source>
        <strain evidence="1 2">CBS 277.49</strain>
    </source>
</reference>
<organism evidence="1 2">
    <name type="scientific">Mucor lusitanicus CBS 277.49</name>
    <dbReference type="NCBI Taxonomy" id="747725"/>
    <lineage>
        <taxon>Eukaryota</taxon>
        <taxon>Fungi</taxon>
        <taxon>Fungi incertae sedis</taxon>
        <taxon>Mucoromycota</taxon>
        <taxon>Mucoromycotina</taxon>
        <taxon>Mucoromycetes</taxon>
        <taxon>Mucorales</taxon>
        <taxon>Mucorineae</taxon>
        <taxon>Mucoraceae</taxon>
        <taxon>Mucor</taxon>
    </lineage>
</organism>
<accession>A0A168N0P2</accession>
<keyword evidence="2" id="KW-1185">Reference proteome</keyword>
<sequence>MQFFMYYQKNKTQINYRRVALRLKKKTKAIEVDMNESITIITTNAVALNKHLKL</sequence>
<proteinExistence type="predicted"/>